<feature type="binding site" evidence="7">
    <location>
        <position position="226"/>
    </location>
    <ligand>
        <name>ATP</name>
        <dbReference type="ChEBI" id="CHEBI:30616"/>
    </ligand>
</feature>
<dbReference type="NCBIfam" id="NF004314">
    <property type="entry name" value="PRK05710.1-3"/>
    <property type="match status" value="1"/>
</dbReference>
<dbReference type="NCBIfam" id="TIGR03838">
    <property type="entry name" value="queuosine_YadB"/>
    <property type="match status" value="1"/>
</dbReference>
<feature type="short sequence motif" description="'HIGH' region" evidence="7">
    <location>
        <begin position="8"/>
        <end position="18"/>
    </location>
</feature>
<dbReference type="GO" id="GO:0006424">
    <property type="term" value="P:glutamyl-tRNA aminoacylation"/>
    <property type="evidence" value="ECO:0007669"/>
    <property type="project" value="InterPro"/>
</dbReference>
<protein>
    <recommendedName>
        <fullName evidence="7">Glutamyl-Q tRNA(Asp) synthetase</fullName>
        <shortName evidence="7">Glu-Q-RSs</shortName>
        <ecNumber evidence="7">6.1.1.-</ecNumber>
    </recommendedName>
</protein>
<dbReference type="PANTHER" id="PTHR43311">
    <property type="entry name" value="GLUTAMATE--TRNA LIGASE"/>
    <property type="match status" value="1"/>
</dbReference>
<comment type="function">
    <text evidence="7">Catalyzes the tRNA-independent activation of glutamate in presence of ATP and the subsequent transfer of glutamate onto a tRNA(Asp). Glutamate is transferred on the 2-amino-5-(4,5-dihydroxy-2-cyclopenten-1-yl) moiety of the queuosine in the wobble position of the QUC anticodon.</text>
</comment>
<dbReference type="PANTHER" id="PTHR43311:SF1">
    <property type="entry name" value="GLUTAMYL-Q TRNA(ASP) SYNTHETASE"/>
    <property type="match status" value="1"/>
</dbReference>
<feature type="binding site" evidence="7">
    <location>
        <position position="117"/>
    </location>
    <ligand>
        <name>Zn(2+)</name>
        <dbReference type="ChEBI" id="CHEBI:29105"/>
    </ligand>
</feature>
<feature type="short sequence motif" description="'KMSKS' region" evidence="7">
    <location>
        <begin position="223"/>
        <end position="227"/>
    </location>
</feature>
<dbReference type="GO" id="GO:0005829">
    <property type="term" value="C:cytosol"/>
    <property type="evidence" value="ECO:0007669"/>
    <property type="project" value="TreeGrafter"/>
</dbReference>
<dbReference type="GO" id="GO:0005524">
    <property type="term" value="F:ATP binding"/>
    <property type="evidence" value="ECO:0007669"/>
    <property type="project" value="UniProtKB-KW"/>
</dbReference>
<feature type="binding site" evidence="7">
    <location>
        <position position="99"/>
    </location>
    <ligand>
        <name>Zn(2+)</name>
        <dbReference type="ChEBI" id="CHEBI:29105"/>
    </ligand>
</feature>
<keyword evidence="6 7" id="KW-0030">Aminoacyl-tRNA synthetase</keyword>
<accession>A0A437Q407</accession>
<feature type="binding site" evidence="7">
    <location>
        <begin position="5"/>
        <end position="9"/>
    </location>
    <ligand>
        <name>L-glutamate</name>
        <dbReference type="ChEBI" id="CHEBI:29985"/>
    </ligand>
</feature>
<dbReference type="HAMAP" id="MF_01428">
    <property type="entry name" value="Glu_Q_tRNA_synth"/>
    <property type="match status" value="1"/>
</dbReference>
<comment type="similarity">
    <text evidence="7">Belongs to the class-I aminoacyl-tRNA synthetase family. GluQ subfamily.</text>
</comment>
<keyword evidence="11" id="KW-1185">Reference proteome</keyword>
<dbReference type="InterPro" id="IPR000924">
    <property type="entry name" value="Glu/Gln-tRNA-synth"/>
</dbReference>
<keyword evidence="3 7" id="KW-0547">Nucleotide-binding</keyword>
<feature type="binding site" evidence="7">
    <location>
        <position position="97"/>
    </location>
    <ligand>
        <name>Zn(2+)</name>
        <dbReference type="ChEBI" id="CHEBI:29105"/>
    </ligand>
</feature>
<keyword evidence="4 7" id="KW-0862">Zinc</keyword>
<evidence type="ECO:0000256" key="3">
    <source>
        <dbReference type="ARBA" id="ARBA00022741"/>
    </source>
</evidence>
<comment type="caution">
    <text evidence="10">The sequence shown here is derived from an EMBL/GenBank/DDBJ whole genome shotgun (WGS) entry which is preliminary data.</text>
</comment>
<evidence type="ECO:0000256" key="2">
    <source>
        <dbReference type="ARBA" id="ARBA00022723"/>
    </source>
</evidence>
<evidence type="ECO:0000313" key="10">
    <source>
        <dbReference type="EMBL" id="RVU29259.1"/>
    </source>
</evidence>
<dbReference type="Gene3D" id="3.90.800.10">
    <property type="entry name" value="Glutamyl-tRNA Synthetase, Domain 3"/>
    <property type="match status" value="1"/>
</dbReference>
<dbReference type="InterPro" id="IPR014729">
    <property type="entry name" value="Rossmann-like_a/b/a_fold"/>
</dbReference>
<organism evidence="10 11">
    <name type="scientific">Neptunomonas marina</name>
    <dbReference type="NCBI Taxonomy" id="1815562"/>
    <lineage>
        <taxon>Bacteria</taxon>
        <taxon>Pseudomonadati</taxon>
        <taxon>Pseudomonadota</taxon>
        <taxon>Gammaproteobacteria</taxon>
        <taxon>Oceanospirillales</taxon>
        <taxon>Oceanospirillaceae</taxon>
        <taxon>Neptunomonas</taxon>
    </lineage>
</organism>
<keyword evidence="1 7" id="KW-0436">Ligase</keyword>
<dbReference type="GO" id="GO:0006400">
    <property type="term" value="P:tRNA modification"/>
    <property type="evidence" value="ECO:0007669"/>
    <property type="project" value="InterPro"/>
</dbReference>
<gene>
    <name evidence="7" type="primary">gluQ</name>
    <name evidence="10" type="ORF">EOE65_17250</name>
</gene>
<dbReference type="PRINTS" id="PR00987">
    <property type="entry name" value="TRNASYNTHGLU"/>
</dbReference>
<dbReference type="SUPFAM" id="SSF52374">
    <property type="entry name" value="Nucleotidylyl transferase"/>
    <property type="match status" value="1"/>
</dbReference>
<dbReference type="InterPro" id="IPR022380">
    <property type="entry name" value="Glu-Q_tRNA(Asp)_Synthase"/>
</dbReference>
<dbReference type="GO" id="GO:0004818">
    <property type="term" value="F:glutamate-tRNA ligase activity"/>
    <property type="evidence" value="ECO:0007669"/>
    <property type="project" value="TreeGrafter"/>
</dbReference>
<dbReference type="Proteomes" id="UP000282818">
    <property type="component" value="Unassembled WGS sequence"/>
</dbReference>
<dbReference type="Pfam" id="PF00749">
    <property type="entry name" value="tRNA-synt_1c"/>
    <property type="match status" value="1"/>
</dbReference>
<dbReference type="GO" id="GO:0008270">
    <property type="term" value="F:zinc ion binding"/>
    <property type="evidence" value="ECO:0007669"/>
    <property type="project" value="UniProtKB-UniRule"/>
</dbReference>
<sequence length="289" mass="32394">MYIGRFAPSPTGPLHFGSLLAALASFLDARHHQGKWLLRIEDIDPPRSVPAAIHRIPETLSAFGLEWDGEISHQSNHHLRYETALHQLQENQCCYYCTCSRKMVAQRHAGVGYDRFCRTQQHTGGAVRFISSNAELIWHDAIQGKRTHAPASIEDFLLRRRDALWAYHLAVVVDDAAAGITHVVRGYDLIDETAKQILLQQALHYQTPSYAHIPIVTTTNGQKLSKQNLAKPLDLSCVSEQIAAALAFLGHPLPESLLRAAPQAQLRWATEHWSMERIPKRAAMAWPGV</sequence>
<dbReference type="EMBL" id="SACQ01000012">
    <property type="protein sequence ID" value="RVU29259.1"/>
    <property type="molecule type" value="Genomic_DNA"/>
</dbReference>
<keyword evidence="2 7" id="KW-0479">Metal-binding</keyword>
<feature type="binding site" evidence="7">
    <location>
        <position position="113"/>
    </location>
    <ligand>
        <name>Zn(2+)</name>
        <dbReference type="ChEBI" id="CHEBI:29105"/>
    </ligand>
</feature>
<name>A0A437Q407_9GAMM</name>
<feature type="binding site" evidence="7">
    <location>
        <position position="41"/>
    </location>
    <ligand>
        <name>L-glutamate</name>
        <dbReference type="ChEBI" id="CHEBI:29985"/>
    </ligand>
</feature>
<keyword evidence="8" id="KW-0648">Protein biosynthesis</keyword>
<dbReference type="InterPro" id="IPR049940">
    <property type="entry name" value="GluQ/Sye"/>
</dbReference>
<feature type="binding site" evidence="7">
    <location>
        <position position="167"/>
    </location>
    <ligand>
        <name>L-glutamate</name>
        <dbReference type="ChEBI" id="CHEBI:29985"/>
    </ligand>
</feature>
<evidence type="ECO:0000256" key="6">
    <source>
        <dbReference type="ARBA" id="ARBA00023146"/>
    </source>
</evidence>
<dbReference type="EC" id="6.1.1.-" evidence="7"/>
<comment type="cofactor">
    <cofactor evidence="7">
        <name>Zn(2+)</name>
        <dbReference type="ChEBI" id="CHEBI:29105"/>
    </cofactor>
    <text evidence="7">Binds 1 zinc ion per subunit.</text>
</comment>
<evidence type="ECO:0000256" key="8">
    <source>
        <dbReference type="RuleBase" id="RU363037"/>
    </source>
</evidence>
<evidence type="ECO:0000256" key="1">
    <source>
        <dbReference type="ARBA" id="ARBA00022598"/>
    </source>
</evidence>
<keyword evidence="5 7" id="KW-0067">ATP-binding</keyword>
<evidence type="ECO:0000256" key="5">
    <source>
        <dbReference type="ARBA" id="ARBA00022840"/>
    </source>
</evidence>
<evidence type="ECO:0000256" key="7">
    <source>
        <dbReference type="HAMAP-Rule" id="MF_01428"/>
    </source>
</evidence>
<feature type="binding site" evidence="7">
    <location>
        <position position="185"/>
    </location>
    <ligand>
        <name>L-glutamate</name>
        <dbReference type="ChEBI" id="CHEBI:29985"/>
    </ligand>
</feature>
<proteinExistence type="inferred from homology"/>
<evidence type="ECO:0000313" key="11">
    <source>
        <dbReference type="Proteomes" id="UP000282818"/>
    </source>
</evidence>
<dbReference type="RefSeq" id="WP_127696045.1">
    <property type="nucleotide sequence ID" value="NZ_SACQ01000012.1"/>
</dbReference>
<evidence type="ECO:0000259" key="9">
    <source>
        <dbReference type="Pfam" id="PF00749"/>
    </source>
</evidence>
<dbReference type="Gene3D" id="3.40.50.620">
    <property type="entry name" value="HUPs"/>
    <property type="match status" value="1"/>
</dbReference>
<dbReference type="AlphaFoldDB" id="A0A437Q407"/>
<reference evidence="10 11" key="1">
    <citation type="submission" date="2019-01" db="EMBL/GenBank/DDBJ databases">
        <authorList>
            <person name="Chen W.-M."/>
        </authorList>
    </citation>
    <scope>NUCLEOTIDE SEQUENCE [LARGE SCALE GENOMIC DNA]</scope>
    <source>
        <strain evidence="10 11">HPM-16</strain>
    </source>
</reference>
<evidence type="ECO:0000256" key="4">
    <source>
        <dbReference type="ARBA" id="ARBA00022833"/>
    </source>
</evidence>
<feature type="domain" description="Glutamyl/glutaminyl-tRNA synthetase class Ib catalytic" evidence="9">
    <location>
        <begin position="5"/>
        <end position="240"/>
    </location>
</feature>
<dbReference type="InterPro" id="IPR020058">
    <property type="entry name" value="Glu/Gln-tRNA-synth_Ib_cat-dom"/>
</dbReference>